<evidence type="ECO:0000259" key="8">
    <source>
        <dbReference type="Pfam" id="PF00892"/>
    </source>
</evidence>
<sequence>MSVPRPAAPRSRLLAYAGTAALAAVGPATWGTTYVTTTELLPDGRPLLAAAFRALPAGLLLVAFTRRMPRGAWWWKTAVLGLLNFGILFPLVFYGAYRLPGGVASTISAVAPLLVAAFGIGLLKVRPTARTLYAGLIGVGGVALLVLRGNAAVDAAGLLAMVGATAAMALAVVLGKRWGRPDGVSLLAFTGWQLTAGGLVLAPLALAAEGLPAGITAGNALGYAYLGLIGTALAYALWFRGIERLPASSLAFLTLTNPLVATLAGLLLLGQTLTPGQLAGFALVVLGIVLGQGRPSARTGPEAATPAVPQAVPSARQHDAPGRTGRGRHAGDPVPTASRAG</sequence>
<dbReference type="Pfam" id="PF00892">
    <property type="entry name" value="EamA"/>
    <property type="match status" value="2"/>
</dbReference>
<feature type="transmembrane region" description="Helical" evidence="7">
    <location>
        <begin position="155"/>
        <end position="174"/>
    </location>
</feature>
<evidence type="ECO:0000256" key="1">
    <source>
        <dbReference type="ARBA" id="ARBA00004141"/>
    </source>
</evidence>
<reference evidence="10" key="1">
    <citation type="submission" date="2023-07" db="EMBL/GenBank/DDBJ databases">
        <title>30 novel species of actinomycetes from the DSMZ collection.</title>
        <authorList>
            <person name="Nouioui I."/>
        </authorList>
    </citation>
    <scope>NUCLEOTIDE SEQUENCE [LARGE SCALE GENOMIC DNA]</scope>
    <source>
        <strain evidence="10">DSM 44917</strain>
    </source>
</reference>
<feature type="domain" description="EamA" evidence="8">
    <location>
        <begin position="21"/>
        <end position="146"/>
    </location>
</feature>
<evidence type="ECO:0000313" key="10">
    <source>
        <dbReference type="Proteomes" id="UP001183388"/>
    </source>
</evidence>
<feature type="transmembrane region" description="Helical" evidence="7">
    <location>
        <begin position="186"/>
        <end position="208"/>
    </location>
</feature>
<dbReference type="PANTHER" id="PTHR32322:SF2">
    <property type="entry name" value="EAMA DOMAIN-CONTAINING PROTEIN"/>
    <property type="match status" value="1"/>
</dbReference>
<comment type="subcellular location">
    <subcellularLocation>
        <location evidence="1">Membrane</location>
        <topology evidence="1">Multi-pass membrane protein</topology>
    </subcellularLocation>
</comment>
<dbReference type="EMBL" id="JAVREN010000002">
    <property type="protein sequence ID" value="MDT0305652.1"/>
    <property type="molecule type" value="Genomic_DNA"/>
</dbReference>
<name>A0ABU2L2C4_9ACTN</name>
<dbReference type="Gene3D" id="1.10.3730.20">
    <property type="match status" value="1"/>
</dbReference>
<keyword evidence="5 7" id="KW-0472">Membrane</keyword>
<evidence type="ECO:0000256" key="7">
    <source>
        <dbReference type="SAM" id="Phobius"/>
    </source>
</evidence>
<dbReference type="PANTHER" id="PTHR32322">
    <property type="entry name" value="INNER MEMBRANE TRANSPORTER"/>
    <property type="match status" value="1"/>
</dbReference>
<gene>
    <name evidence="9" type="ORF">RM780_01565</name>
</gene>
<evidence type="ECO:0000313" key="9">
    <source>
        <dbReference type="EMBL" id="MDT0305652.1"/>
    </source>
</evidence>
<evidence type="ECO:0000256" key="3">
    <source>
        <dbReference type="ARBA" id="ARBA00022692"/>
    </source>
</evidence>
<comment type="caution">
    <text evidence="9">The sequence shown here is derived from an EMBL/GenBank/DDBJ whole genome shotgun (WGS) entry which is preliminary data.</text>
</comment>
<organism evidence="9 10">
    <name type="scientific">Streptomyces boetiae</name>
    <dbReference type="NCBI Taxonomy" id="3075541"/>
    <lineage>
        <taxon>Bacteria</taxon>
        <taxon>Bacillati</taxon>
        <taxon>Actinomycetota</taxon>
        <taxon>Actinomycetes</taxon>
        <taxon>Kitasatosporales</taxon>
        <taxon>Streptomycetaceae</taxon>
        <taxon>Streptomyces</taxon>
    </lineage>
</organism>
<protein>
    <submittedName>
        <fullName evidence="9">EamA family transporter</fullName>
    </submittedName>
</protein>
<feature type="transmembrane region" description="Helical" evidence="7">
    <location>
        <begin position="132"/>
        <end position="149"/>
    </location>
</feature>
<feature type="domain" description="EamA" evidence="8">
    <location>
        <begin position="156"/>
        <end position="290"/>
    </location>
</feature>
<dbReference type="SUPFAM" id="SSF103481">
    <property type="entry name" value="Multidrug resistance efflux transporter EmrE"/>
    <property type="match status" value="2"/>
</dbReference>
<dbReference type="InterPro" id="IPR000620">
    <property type="entry name" value="EamA_dom"/>
</dbReference>
<accession>A0ABU2L2C4</accession>
<evidence type="ECO:0000256" key="6">
    <source>
        <dbReference type="SAM" id="MobiDB-lite"/>
    </source>
</evidence>
<feature type="transmembrane region" description="Helical" evidence="7">
    <location>
        <begin position="103"/>
        <end position="125"/>
    </location>
</feature>
<dbReference type="RefSeq" id="WP_311628566.1">
    <property type="nucleotide sequence ID" value="NZ_JAVREN010000002.1"/>
</dbReference>
<evidence type="ECO:0000256" key="4">
    <source>
        <dbReference type="ARBA" id="ARBA00022989"/>
    </source>
</evidence>
<dbReference type="InterPro" id="IPR037185">
    <property type="entry name" value="EmrE-like"/>
</dbReference>
<feature type="transmembrane region" description="Helical" evidence="7">
    <location>
        <begin position="77"/>
        <end position="97"/>
    </location>
</feature>
<feature type="region of interest" description="Disordered" evidence="6">
    <location>
        <begin position="297"/>
        <end position="341"/>
    </location>
</feature>
<comment type="similarity">
    <text evidence="2">Belongs to the EamA transporter family.</text>
</comment>
<feature type="transmembrane region" description="Helical" evidence="7">
    <location>
        <begin position="275"/>
        <end position="291"/>
    </location>
</feature>
<keyword evidence="3 7" id="KW-0812">Transmembrane</keyword>
<evidence type="ECO:0000256" key="5">
    <source>
        <dbReference type="ARBA" id="ARBA00023136"/>
    </source>
</evidence>
<dbReference type="InterPro" id="IPR050638">
    <property type="entry name" value="AA-Vitamin_Transporters"/>
</dbReference>
<feature type="transmembrane region" description="Helical" evidence="7">
    <location>
        <begin position="47"/>
        <end position="65"/>
    </location>
</feature>
<feature type="transmembrane region" description="Helical" evidence="7">
    <location>
        <begin position="250"/>
        <end position="269"/>
    </location>
</feature>
<keyword evidence="4 7" id="KW-1133">Transmembrane helix</keyword>
<feature type="transmembrane region" description="Helical" evidence="7">
    <location>
        <begin position="220"/>
        <end position="238"/>
    </location>
</feature>
<keyword evidence="10" id="KW-1185">Reference proteome</keyword>
<proteinExistence type="inferred from homology"/>
<dbReference type="Proteomes" id="UP001183388">
    <property type="component" value="Unassembled WGS sequence"/>
</dbReference>
<evidence type="ECO:0000256" key="2">
    <source>
        <dbReference type="ARBA" id="ARBA00007362"/>
    </source>
</evidence>